<protein>
    <submittedName>
        <fullName evidence="2">Beta-lactamase</fullName>
    </submittedName>
</protein>
<dbReference type="Proteomes" id="UP000384354">
    <property type="component" value="Unassembled WGS sequence"/>
</dbReference>
<dbReference type="OrthoDB" id="21390at2"/>
<proteinExistence type="predicted"/>
<gene>
    <name evidence="2" type="ORF">PCE31106_02920</name>
</gene>
<evidence type="ECO:0000313" key="2">
    <source>
        <dbReference type="EMBL" id="VVE16873.1"/>
    </source>
</evidence>
<evidence type="ECO:0000313" key="3">
    <source>
        <dbReference type="Proteomes" id="UP000384354"/>
    </source>
</evidence>
<reference evidence="2 3" key="1">
    <citation type="submission" date="2019-08" db="EMBL/GenBank/DDBJ databases">
        <authorList>
            <person name="Peeters C."/>
        </authorList>
    </citation>
    <scope>NUCLEOTIDE SEQUENCE [LARGE SCALE GENOMIC DNA]</scope>
    <source>
        <strain evidence="2 3">LMG 31106</strain>
    </source>
</reference>
<sequence>MKLRELAHSRTGDKGNTLNVSLICYDAKHYEHLRAEVTAERVKAFLGDVVLGDVVRYELPCLGAFNFVLGKALGGGVTRSLALDAHGKSMSSALLDFEVTTPD</sequence>
<evidence type="ECO:0000259" key="1">
    <source>
        <dbReference type="Pfam" id="PF23544"/>
    </source>
</evidence>
<dbReference type="Pfam" id="PF23544">
    <property type="entry name" value="AtuA_ferredoxin"/>
    <property type="match status" value="1"/>
</dbReference>
<dbReference type="RefSeq" id="WP_150563739.1">
    <property type="nucleotide sequence ID" value="NZ_CABPSL010000011.1"/>
</dbReference>
<accession>A0A5E4VYC1</accession>
<dbReference type="PANTHER" id="PTHR47708:SF2">
    <property type="entry name" value="SI:CH73-132F6.5"/>
    <property type="match status" value="1"/>
</dbReference>
<dbReference type="InterPro" id="IPR056362">
    <property type="entry name" value="AtuA-like_ferredoxin_dom"/>
</dbReference>
<organism evidence="2 3">
    <name type="scientific">Pandoraea cepalis</name>
    <dbReference type="NCBI Taxonomy" id="2508294"/>
    <lineage>
        <taxon>Bacteria</taxon>
        <taxon>Pseudomonadati</taxon>
        <taxon>Pseudomonadota</taxon>
        <taxon>Betaproteobacteria</taxon>
        <taxon>Burkholderiales</taxon>
        <taxon>Burkholderiaceae</taxon>
        <taxon>Pandoraea</taxon>
    </lineage>
</organism>
<dbReference type="AlphaFoldDB" id="A0A5E4VYC1"/>
<dbReference type="EMBL" id="CABPSL010000011">
    <property type="protein sequence ID" value="VVE16873.1"/>
    <property type="molecule type" value="Genomic_DNA"/>
</dbReference>
<feature type="domain" description="AtuA-like ferredoxin-fold" evidence="1">
    <location>
        <begin position="1"/>
        <end position="99"/>
    </location>
</feature>
<dbReference type="PANTHER" id="PTHR47708">
    <property type="match status" value="1"/>
</dbReference>
<name>A0A5E4VYC1_9BURK</name>